<dbReference type="PANTHER" id="PTHR34584:SF1">
    <property type="entry name" value="NA(+)_H(+) ANTIPORTER SUBUNIT E1"/>
    <property type="match status" value="1"/>
</dbReference>
<evidence type="ECO:0000256" key="1">
    <source>
        <dbReference type="ARBA" id="ARBA00004651"/>
    </source>
</evidence>
<reference evidence="9 10" key="1">
    <citation type="submission" date="2018-03" db="EMBL/GenBank/DDBJ databases">
        <title>Genomic Encyclopedia of Archaeal and Bacterial Type Strains, Phase II (KMG-II): from individual species to whole genera.</title>
        <authorList>
            <person name="Goeker M."/>
        </authorList>
    </citation>
    <scope>NUCLEOTIDE SEQUENCE [LARGE SCALE GENOMIC DNA]</scope>
    <source>
        <strain evidence="9 10">DSM 27267</strain>
    </source>
</reference>
<dbReference type="Proteomes" id="UP000396862">
    <property type="component" value="Unassembled WGS sequence"/>
</dbReference>
<dbReference type="Pfam" id="PF01899">
    <property type="entry name" value="MNHE"/>
    <property type="match status" value="1"/>
</dbReference>
<dbReference type="AlphaFoldDB" id="A0A2P8CEB5"/>
<evidence type="ECO:0000313" key="10">
    <source>
        <dbReference type="Proteomes" id="UP000240621"/>
    </source>
</evidence>
<reference evidence="8 11" key="2">
    <citation type="submission" date="2019-10" db="EMBL/GenBank/DDBJ databases">
        <title>Prolixibacter strains distinguished by the presence of nitrate reductase genes were adept at nitrate-dependent anaerobic corrosion of metallic iron and carbon steel.</title>
        <authorList>
            <person name="Iino T."/>
            <person name="Shono N."/>
            <person name="Ito K."/>
            <person name="Nakamura R."/>
            <person name="Sueoka K."/>
            <person name="Harayama S."/>
            <person name="Ohkuma M."/>
        </authorList>
    </citation>
    <scope>NUCLEOTIDE SEQUENCE [LARGE SCALE GENOMIC DNA]</scope>
    <source>
        <strain evidence="8 11">MIC1-1</strain>
    </source>
</reference>
<evidence type="ECO:0000256" key="4">
    <source>
        <dbReference type="ARBA" id="ARBA00022692"/>
    </source>
</evidence>
<keyword evidence="4 7" id="KW-0812">Transmembrane</keyword>
<protein>
    <submittedName>
        <fullName evidence="9">Multicomponent Na+:H+ antiporter subunit E</fullName>
    </submittedName>
    <submittedName>
        <fullName evidence="8">Na+/H+ antiporter subunit E</fullName>
    </submittedName>
</protein>
<evidence type="ECO:0000256" key="6">
    <source>
        <dbReference type="ARBA" id="ARBA00023136"/>
    </source>
</evidence>
<comment type="similarity">
    <text evidence="2">Belongs to the CPA3 antiporters (TC 2.A.63) subunit E family.</text>
</comment>
<sequence length="164" mass="18753">MNVKNIGISFVILFGFWLLLNGTFTTPIIVTGLIVSLIIPMFFCARCDVFADMRLTPKAFLYTFIYLFVFAFELVKANLDVTRRVISPKLPINPGIVKVKTKLKSKMARMILANSITLTPGTFTLAIEKKYLYIHWIDVQDKDVEAATKEIVQKFEKYLEVIYG</sequence>
<keyword evidence="3" id="KW-1003">Cell membrane</keyword>
<dbReference type="EMBL" id="PYGC01000004">
    <property type="protein sequence ID" value="PSK83317.1"/>
    <property type="molecule type" value="Genomic_DNA"/>
</dbReference>
<organism evidence="9 10">
    <name type="scientific">Prolixibacter denitrificans</name>
    <dbReference type="NCBI Taxonomy" id="1541063"/>
    <lineage>
        <taxon>Bacteria</taxon>
        <taxon>Pseudomonadati</taxon>
        <taxon>Bacteroidota</taxon>
        <taxon>Bacteroidia</taxon>
        <taxon>Marinilabiliales</taxon>
        <taxon>Prolixibacteraceae</taxon>
        <taxon>Prolixibacter</taxon>
    </lineage>
</organism>
<evidence type="ECO:0000256" key="3">
    <source>
        <dbReference type="ARBA" id="ARBA00022475"/>
    </source>
</evidence>
<evidence type="ECO:0000256" key="5">
    <source>
        <dbReference type="ARBA" id="ARBA00022989"/>
    </source>
</evidence>
<evidence type="ECO:0000313" key="8">
    <source>
        <dbReference type="EMBL" id="GET21800.1"/>
    </source>
</evidence>
<comment type="subcellular location">
    <subcellularLocation>
        <location evidence="1">Cell membrane</location>
        <topology evidence="1">Multi-pass membrane protein</topology>
    </subcellularLocation>
</comment>
<dbReference type="PANTHER" id="PTHR34584">
    <property type="entry name" value="NA(+)/H(+) ANTIPORTER SUBUNIT E1"/>
    <property type="match status" value="1"/>
</dbReference>
<dbReference type="OrthoDB" id="9800498at2"/>
<dbReference type="RefSeq" id="WP_106542109.1">
    <property type="nucleotide sequence ID" value="NZ_BLAU01000001.1"/>
</dbReference>
<accession>A0A2P8CEB5</accession>
<evidence type="ECO:0000313" key="11">
    <source>
        <dbReference type="Proteomes" id="UP000396862"/>
    </source>
</evidence>
<feature type="transmembrane region" description="Helical" evidence="7">
    <location>
        <begin position="59"/>
        <end position="79"/>
    </location>
</feature>
<evidence type="ECO:0000256" key="7">
    <source>
        <dbReference type="SAM" id="Phobius"/>
    </source>
</evidence>
<evidence type="ECO:0000256" key="2">
    <source>
        <dbReference type="ARBA" id="ARBA00006228"/>
    </source>
</evidence>
<keyword evidence="5 7" id="KW-1133">Transmembrane helix</keyword>
<gene>
    <name evidence="9" type="ORF">CLV93_104247</name>
    <name evidence="8" type="ORF">JCM18694_20460</name>
</gene>
<proteinExistence type="inferred from homology"/>
<dbReference type="GO" id="GO:0005886">
    <property type="term" value="C:plasma membrane"/>
    <property type="evidence" value="ECO:0007669"/>
    <property type="project" value="UniProtKB-SubCell"/>
</dbReference>
<keyword evidence="11" id="KW-1185">Reference proteome</keyword>
<feature type="transmembrane region" description="Helical" evidence="7">
    <location>
        <begin position="12"/>
        <end position="39"/>
    </location>
</feature>
<keyword evidence="6 7" id="KW-0472">Membrane</keyword>
<evidence type="ECO:0000313" key="9">
    <source>
        <dbReference type="EMBL" id="PSK83317.1"/>
    </source>
</evidence>
<dbReference type="Proteomes" id="UP000240621">
    <property type="component" value="Unassembled WGS sequence"/>
</dbReference>
<dbReference type="GO" id="GO:0008324">
    <property type="term" value="F:monoatomic cation transmembrane transporter activity"/>
    <property type="evidence" value="ECO:0007669"/>
    <property type="project" value="InterPro"/>
</dbReference>
<dbReference type="PIRSF" id="PIRSF019239">
    <property type="entry name" value="MrpE"/>
    <property type="match status" value="1"/>
</dbReference>
<dbReference type="InterPro" id="IPR002758">
    <property type="entry name" value="Cation_antiport_E"/>
</dbReference>
<name>A0A2P8CEB5_9BACT</name>
<comment type="caution">
    <text evidence="9">The sequence shown here is derived from an EMBL/GenBank/DDBJ whole genome shotgun (WGS) entry which is preliminary data.</text>
</comment>
<dbReference type="EMBL" id="BLAU01000001">
    <property type="protein sequence ID" value="GET21800.1"/>
    <property type="molecule type" value="Genomic_DNA"/>
</dbReference>